<evidence type="ECO:0000313" key="5">
    <source>
        <dbReference type="Proteomes" id="UP000326505"/>
    </source>
</evidence>
<accession>A0A5P2XDF5</accession>
<evidence type="ECO:0000256" key="1">
    <source>
        <dbReference type="SAM" id="MobiDB-lite"/>
    </source>
</evidence>
<keyword evidence="2" id="KW-1133">Transmembrane helix</keyword>
<feature type="signal peptide" evidence="3">
    <location>
        <begin position="1"/>
        <end position="16"/>
    </location>
</feature>
<organism evidence="4 5">
    <name type="scientific">Streptomyces spectabilis</name>
    <dbReference type="NCBI Taxonomy" id="68270"/>
    <lineage>
        <taxon>Bacteria</taxon>
        <taxon>Bacillati</taxon>
        <taxon>Actinomycetota</taxon>
        <taxon>Actinomycetes</taxon>
        <taxon>Kitasatosporales</taxon>
        <taxon>Streptomycetaceae</taxon>
        <taxon>Streptomyces</taxon>
    </lineage>
</organism>
<sequence length="95" mass="9104">MALAAATLTVAAPAAAATTAHVTRAEAAYVPAGAEDPAPLSTVEPSASSGPAGEPRPAGRMAETGAGVLPWIAIGGAAALGVGAVTFATTRRRPD</sequence>
<evidence type="ECO:0000313" key="4">
    <source>
        <dbReference type="EMBL" id="QEV61349.1"/>
    </source>
</evidence>
<dbReference type="AlphaFoldDB" id="A0A5P2XDF5"/>
<keyword evidence="2" id="KW-0812">Transmembrane</keyword>
<evidence type="ECO:0008006" key="6">
    <source>
        <dbReference type="Google" id="ProtNLM"/>
    </source>
</evidence>
<dbReference type="EMBL" id="CP023690">
    <property type="protein sequence ID" value="QEV61349.1"/>
    <property type="molecule type" value="Genomic_DNA"/>
</dbReference>
<keyword evidence="3" id="KW-0732">Signal</keyword>
<feature type="chain" id="PRO_5038809130" description="LPXTG cell wall anchor domain-containing protein" evidence="3">
    <location>
        <begin position="17"/>
        <end position="95"/>
    </location>
</feature>
<reference evidence="4 5" key="1">
    <citation type="submission" date="2017-09" db="EMBL/GenBank/DDBJ databases">
        <authorList>
            <person name="Lee N."/>
            <person name="Cho B.-K."/>
        </authorList>
    </citation>
    <scope>NUCLEOTIDE SEQUENCE [LARGE SCALE GENOMIC DNA]</scope>
    <source>
        <strain evidence="4 5">ATCC 27465</strain>
    </source>
</reference>
<evidence type="ECO:0000256" key="2">
    <source>
        <dbReference type="SAM" id="Phobius"/>
    </source>
</evidence>
<name>A0A5P2XDF5_STRST</name>
<keyword evidence="2" id="KW-0472">Membrane</keyword>
<evidence type="ECO:0000256" key="3">
    <source>
        <dbReference type="SAM" id="SignalP"/>
    </source>
</evidence>
<dbReference type="KEGG" id="sspb:CP982_23760"/>
<gene>
    <name evidence="4" type="ORF">CP982_23760</name>
</gene>
<protein>
    <recommendedName>
        <fullName evidence="6">LPXTG cell wall anchor domain-containing protein</fullName>
    </recommendedName>
</protein>
<proteinExistence type="predicted"/>
<feature type="transmembrane region" description="Helical" evidence="2">
    <location>
        <begin position="68"/>
        <end position="89"/>
    </location>
</feature>
<feature type="region of interest" description="Disordered" evidence="1">
    <location>
        <begin position="33"/>
        <end position="62"/>
    </location>
</feature>
<dbReference type="Proteomes" id="UP000326505">
    <property type="component" value="Chromosome"/>
</dbReference>